<dbReference type="CDD" id="cd09999">
    <property type="entry name" value="Arginase-like_1"/>
    <property type="match status" value="1"/>
</dbReference>
<dbReference type="GO" id="GO:0030145">
    <property type="term" value="F:manganese ion binding"/>
    <property type="evidence" value="ECO:0007669"/>
    <property type="project" value="TreeGrafter"/>
</dbReference>
<dbReference type="PANTHER" id="PTHR43782">
    <property type="entry name" value="ARGINASE"/>
    <property type="match status" value="1"/>
</dbReference>
<evidence type="ECO:0000313" key="5">
    <source>
        <dbReference type="EMBL" id="GGG30631.1"/>
    </source>
</evidence>
<accession>A0A8J3EC79</accession>
<dbReference type="Proteomes" id="UP000597507">
    <property type="component" value="Unassembled WGS sequence"/>
</dbReference>
<dbReference type="RefSeq" id="WP_188899690.1">
    <property type="nucleotide sequence ID" value="NZ_BMKS01000004.1"/>
</dbReference>
<keyword evidence="1" id="KW-0479">Metal-binding</keyword>
<evidence type="ECO:0008006" key="7">
    <source>
        <dbReference type="Google" id="ProtNLM"/>
    </source>
</evidence>
<proteinExistence type="inferred from homology"/>
<dbReference type="Pfam" id="PF00491">
    <property type="entry name" value="Arginase"/>
    <property type="match status" value="1"/>
</dbReference>
<dbReference type="EMBL" id="BMKS01000004">
    <property type="protein sequence ID" value="GGG30631.1"/>
    <property type="molecule type" value="Genomic_DNA"/>
</dbReference>
<dbReference type="Gene3D" id="3.40.800.10">
    <property type="entry name" value="Ureohydrolase domain"/>
    <property type="match status" value="1"/>
</dbReference>
<keyword evidence="2" id="KW-0378">Hydrolase</keyword>
<keyword evidence="6" id="KW-1185">Reference proteome</keyword>
<dbReference type="PANTHER" id="PTHR43782:SF3">
    <property type="entry name" value="ARGINASE"/>
    <property type="match status" value="1"/>
</dbReference>
<dbReference type="InterPro" id="IPR006035">
    <property type="entry name" value="Ureohydrolase"/>
</dbReference>
<sequence>MSGNAPGLRLILVQGPVSDRTPGAMRGAAALARALAERHGLTPEAFGEPDAAPRREPWEPALRRARPLLEAVSERLARGLGAGERTIVIAGRCANSIATLPRFAAAHRGLGVVWFDAHGDFHTPESTPTGYLGGMVLSAAAGLWDSGLGSGLDPRRLVMVGARDLDPTEVPLIEAHGVRRVPPGPDLVARLGRALPGEGPLLVHVDWDVLDPAAFPAEYKVPGGLQPAELRACLAALADTGRVVGLEAAEFDAPLDPHATAIAAAIGAEVLRPVVERLAAP</sequence>
<evidence type="ECO:0000313" key="6">
    <source>
        <dbReference type="Proteomes" id="UP000597507"/>
    </source>
</evidence>
<dbReference type="GO" id="GO:0005829">
    <property type="term" value="C:cytosol"/>
    <property type="evidence" value="ECO:0007669"/>
    <property type="project" value="TreeGrafter"/>
</dbReference>
<dbReference type="PROSITE" id="PS51409">
    <property type="entry name" value="ARGINASE_2"/>
    <property type="match status" value="1"/>
</dbReference>
<evidence type="ECO:0000256" key="3">
    <source>
        <dbReference type="ARBA" id="ARBA00023211"/>
    </source>
</evidence>
<protein>
    <recommendedName>
        <fullName evidence="7">Arginase</fullName>
    </recommendedName>
</protein>
<name>A0A8J3EC79_9PROT</name>
<comment type="similarity">
    <text evidence="4">Belongs to the arginase family.</text>
</comment>
<dbReference type="InterPro" id="IPR023696">
    <property type="entry name" value="Ureohydrolase_dom_sf"/>
</dbReference>
<dbReference type="AlphaFoldDB" id="A0A8J3EC79"/>
<evidence type="ECO:0000256" key="1">
    <source>
        <dbReference type="ARBA" id="ARBA00022723"/>
    </source>
</evidence>
<dbReference type="GO" id="GO:0004053">
    <property type="term" value="F:arginase activity"/>
    <property type="evidence" value="ECO:0007669"/>
    <property type="project" value="TreeGrafter"/>
</dbReference>
<organism evidence="5 6">
    <name type="scientific">Caldovatus sediminis</name>
    <dbReference type="NCBI Taxonomy" id="2041189"/>
    <lineage>
        <taxon>Bacteria</taxon>
        <taxon>Pseudomonadati</taxon>
        <taxon>Pseudomonadota</taxon>
        <taxon>Alphaproteobacteria</taxon>
        <taxon>Acetobacterales</taxon>
        <taxon>Roseomonadaceae</taxon>
        <taxon>Caldovatus</taxon>
    </lineage>
</organism>
<gene>
    <name evidence="5" type="ORF">GCM10010964_18200</name>
</gene>
<dbReference type="SUPFAM" id="SSF52768">
    <property type="entry name" value="Arginase/deacetylase"/>
    <property type="match status" value="1"/>
</dbReference>
<comment type="caution">
    <text evidence="5">The sequence shown here is derived from an EMBL/GenBank/DDBJ whole genome shotgun (WGS) entry which is preliminary data.</text>
</comment>
<evidence type="ECO:0000256" key="2">
    <source>
        <dbReference type="ARBA" id="ARBA00022801"/>
    </source>
</evidence>
<evidence type="ECO:0000256" key="4">
    <source>
        <dbReference type="PROSITE-ProRule" id="PRU00742"/>
    </source>
</evidence>
<reference evidence="5 6" key="1">
    <citation type="journal article" date="2014" name="Int. J. Syst. Evol. Microbiol.">
        <title>Complete genome sequence of Corynebacterium casei LMG S-19264T (=DSM 44701T), isolated from a smear-ripened cheese.</title>
        <authorList>
            <consortium name="US DOE Joint Genome Institute (JGI-PGF)"/>
            <person name="Walter F."/>
            <person name="Albersmeier A."/>
            <person name="Kalinowski J."/>
            <person name="Ruckert C."/>
        </authorList>
    </citation>
    <scope>NUCLEOTIDE SEQUENCE [LARGE SCALE GENOMIC DNA]</scope>
    <source>
        <strain evidence="5 6">CGMCC 1.16330</strain>
    </source>
</reference>
<keyword evidence="3" id="KW-0464">Manganese</keyword>